<accession>A0ABQ2SSC9</accession>
<gene>
    <name evidence="2" type="ORF">GCM10008961_30100</name>
</gene>
<evidence type="ECO:0000313" key="2">
    <source>
        <dbReference type="EMBL" id="GGS36449.1"/>
    </source>
</evidence>
<feature type="region of interest" description="Disordered" evidence="1">
    <location>
        <begin position="46"/>
        <end position="136"/>
    </location>
</feature>
<reference evidence="3" key="1">
    <citation type="journal article" date="2019" name="Int. J. Syst. Evol. Microbiol.">
        <title>The Global Catalogue of Microorganisms (GCM) 10K type strain sequencing project: providing services to taxonomists for standard genome sequencing and annotation.</title>
        <authorList>
            <consortium name="The Broad Institute Genomics Platform"/>
            <consortium name="The Broad Institute Genome Sequencing Center for Infectious Disease"/>
            <person name="Wu L."/>
            <person name="Ma J."/>
        </authorList>
    </citation>
    <scope>NUCLEOTIDE SEQUENCE [LARGE SCALE GENOMIC DNA]</scope>
    <source>
        <strain evidence="3">JCM 31406</strain>
    </source>
</reference>
<protein>
    <submittedName>
        <fullName evidence="2">Uncharacterized protein</fullName>
    </submittedName>
</protein>
<sequence length="136" mass="14947">MRDHSNLGGSECQKSGAREPNSGGVEAREGQAWWVAWPDLEWSDLEQSQLEGQGHETCEGPKLERSGQREGSKLEGRGWTLQEVEGGKLRGDEAREGLKLEGHEAGEGQRERPKLEGAWSNLEGSGLPQQRLSGEK</sequence>
<evidence type="ECO:0000313" key="3">
    <source>
        <dbReference type="Proteomes" id="UP000620633"/>
    </source>
</evidence>
<feature type="compositionally biased region" description="Polar residues" evidence="1">
    <location>
        <begin position="127"/>
        <end position="136"/>
    </location>
</feature>
<comment type="caution">
    <text evidence="2">The sequence shown here is derived from an EMBL/GenBank/DDBJ whole genome shotgun (WGS) entry which is preliminary data.</text>
</comment>
<keyword evidence="3" id="KW-1185">Reference proteome</keyword>
<dbReference type="EMBL" id="BMQO01000019">
    <property type="protein sequence ID" value="GGS36449.1"/>
    <property type="molecule type" value="Genomic_DNA"/>
</dbReference>
<name>A0ABQ2SSC9_9DEIO</name>
<evidence type="ECO:0000256" key="1">
    <source>
        <dbReference type="SAM" id="MobiDB-lite"/>
    </source>
</evidence>
<feature type="region of interest" description="Disordered" evidence="1">
    <location>
        <begin position="1"/>
        <end position="30"/>
    </location>
</feature>
<organism evidence="2 3">
    <name type="scientific">Deinococcus knuensis</name>
    <dbReference type="NCBI Taxonomy" id="1837380"/>
    <lineage>
        <taxon>Bacteria</taxon>
        <taxon>Thermotogati</taxon>
        <taxon>Deinococcota</taxon>
        <taxon>Deinococci</taxon>
        <taxon>Deinococcales</taxon>
        <taxon>Deinococcaceae</taxon>
        <taxon>Deinococcus</taxon>
    </lineage>
</organism>
<feature type="compositionally biased region" description="Basic and acidic residues" evidence="1">
    <location>
        <begin position="53"/>
        <end position="76"/>
    </location>
</feature>
<dbReference type="Proteomes" id="UP000620633">
    <property type="component" value="Unassembled WGS sequence"/>
</dbReference>
<proteinExistence type="predicted"/>
<feature type="compositionally biased region" description="Basic and acidic residues" evidence="1">
    <location>
        <begin position="85"/>
        <end position="115"/>
    </location>
</feature>